<name>A0A7X0AZF1_9PROT</name>
<proteinExistence type="predicted"/>
<sequence length="147" mass="15930">MGLLSSLTRSPPCTITRAAVLAPDQDRIWRLLADYGSHPDWRGFVTAERVGGGQEVWRLAGPVRTQGFFRVQRREAFSVAAGTAPGRLIHRMRLPARGERRLSLEGAPGGGTALTLVWTGPARHRHHLTIEADRLIAALIAVANGPG</sequence>
<evidence type="ECO:0000313" key="2">
    <source>
        <dbReference type="Proteomes" id="UP000539175"/>
    </source>
</evidence>
<evidence type="ECO:0000313" key="1">
    <source>
        <dbReference type="EMBL" id="MBB6252587.1"/>
    </source>
</evidence>
<gene>
    <name evidence="1" type="ORF">FHS74_003147</name>
</gene>
<reference evidence="1 2" key="1">
    <citation type="submission" date="2020-08" db="EMBL/GenBank/DDBJ databases">
        <title>Genomic Encyclopedia of Type Strains, Phase IV (KMG-IV): sequencing the most valuable type-strain genomes for metagenomic binning, comparative biology and taxonomic classification.</title>
        <authorList>
            <person name="Goeker M."/>
        </authorList>
    </citation>
    <scope>NUCLEOTIDE SEQUENCE [LARGE SCALE GENOMIC DNA]</scope>
    <source>
        <strain evidence="1 2">DSM 22198</strain>
    </source>
</reference>
<dbReference type="RefSeq" id="WP_184802151.1">
    <property type="nucleotide sequence ID" value="NZ_JACIIZ010000008.1"/>
</dbReference>
<dbReference type="SUPFAM" id="SSF55961">
    <property type="entry name" value="Bet v1-like"/>
    <property type="match status" value="1"/>
</dbReference>
<evidence type="ECO:0008006" key="3">
    <source>
        <dbReference type="Google" id="ProtNLM"/>
    </source>
</evidence>
<protein>
    <recommendedName>
        <fullName evidence="3">SRPBCC family protein</fullName>
    </recommendedName>
</protein>
<dbReference type="Gene3D" id="3.30.530.20">
    <property type="match status" value="1"/>
</dbReference>
<comment type="caution">
    <text evidence="1">The sequence shown here is derived from an EMBL/GenBank/DDBJ whole genome shotgun (WGS) entry which is preliminary data.</text>
</comment>
<dbReference type="Proteomes" id="UP000539175">
    <property type="component" value="Unassembled WGS sequence"/>
</dbReference>
<dbReference type="InterPro" id="IPR023393">
    <property type="entry name" value="START-like_dom_sf"/>
</dbReference>
<dbReference type="EMBL" id="JACIIZ010000008">
    <property type="protein sequence ID" value="MBB6252587.1"/>
    <property type="molecule type" value="Genomic_DNA"/>
</dbReference>
<organism evidence="1 2">
    <name type="scientific">Nitrospirillum iridis</name>
    <dbReference type="NCBI Taxonomy" id="765888"/>
    <lineage>
        <taxon>Bacteria</taxon>
        <taxon>Pseudomonadati</taxon>
        <taxon>Pseudomonadota</taxon>
        <taxon>Alphaproteobacteria</taxon>
        <taxon>Rhodospirillales</taxon>
        <taxon>Azospirillaceae</taxon>
        <taxon>Nitrospirillum</taxon>
    </lineage>
</organism>
<accession>A0A7X0AZF1</accession>
<keyword evidence="2" id="KW-1185">Reference proteome</keyword>
<dbReference type="AlphaFoldDB" id="A0A7X0AZF1"/>